<sequence>MFVERGYPGTTLTDVAAAAGVAHARCTCASVARPSCWGGSSTRRWWATPNPSTCSAAAGCRPRSPRRRPPSGWSRTPRRAGRSSNGPGRCSRWRSRPRPSSR</sequence>
<comment type="caution">
    <text evidence="2">The sequence shown here is derived from an EMBL/GenBank/DDBJ whole genome shotgun (WGS) entry which is preliminary data.</text>
</comment>
<dbReference type="EMBL" id="JADQDF010000001">
    <property type="protein sequence ID" value="MBW0126920.1"/>
    <property type="molecule type" value="Genomic_DNA"/>
</dbReference>
<dbReference type="Proteomes" id="UP000694300">
    <property type="component" value="Unassembled WGS sequence"/>
</dbReference>
<keyword evidence="3" id="KW-1185">Reference proteome</keyword>
<proteinExistence type="predicted"/>
<protein>
    <recommendedName>
        <fullName evidence="4">HTH tetR-type domain-containing protein</fullName>
    </recommendedName>
</protein>
<feature type="compositionally biased region" description="Basic residues" evidence="1">
    <location>
        <begin position="91"/>
        <end position="102"/>
    </location>
</feature>
<reference evidence="2 3" key="1">
    <citation type="submission" date="2020-11" db="EMBL/GenBank/DDBJ databases">
        <title>Pseudonocardia abyssalis sp. nov. and Pseudonocardia oceani sp. nov., description and phylogenomic analysis of two novel actinomycetes isolated from the deep Southern Ocean.</title>
        <authorList>
            <person name="Parra J."/>
        </authorList>
    </citation>
    <scope>NUCLEOTIDE SEQUENCE [LARGE SCALE GENOMIC DNA]</scope>
    <source>
        <strain evidence="3">KRD185</strain>
    </source>
</reference>
<name>A0ABS6U3V8_9PSEU</name>
<organism evidence="2 3">
    <name type="scientific">Pseudonocardia oceani</name>
    <dbReference type="NCBI Taxonomy" id="2792013"/>
    <lineage>
        <taxon>Bacteria</taxon>
        <taxon>Bacillati</taxon>
        <taxon>Actinomycetota</taxon>
        <taxon>Actinomycetes</taxon>
        <taxon>Pseudonocardiales</taxon>
        <taxon>Pseudonocardiaceae</taxon>
        <taxon>Pseudonocardia</taxon>
    </lineage>
</organism>
<gene>
    <name evidence="2" type="ORF">I4I82_04385</name>
</gene>
<evidence type="ECO:0000313" key="2">
    <source>
        <dbReference type="EMBL" id="MBW0126920.1"/>
    </source>
</evidence>
<evidence type="ECO:0000256" key="1">
    <source>
        <dbReference type="SAM" id="MobiDB-lite"/>
    </source>
</evidence>
<evidence type="ECO:0000313" key="3">
    <source>
        <dbReference type="Proteomes" id="UP000694300"/>
    </source>
</evidence>
<accession>A0ABS6U3V8</accession>
<dbReference type="RefSeq" id="WP_218596425.1">
    <property type="nucleotide sequence ID" value="NZ_JADQDE010000460.1"/>
</dbReference>
<feature type="region of interest" description="Disordered" evidence="1">
    <location>
        <begin position="51"/>
        <end position="102"/>
    </location>
</feature>
<evidence type="ECO:0008006" key="4">
    <source>
        <dbReference type="Google" id="ProtNLM"/>
    </source>
</evidence>